<dbReference type="PANTHER" id="PTHR42788:SF19">
    <property type="entry name" value="ALIPHATIC SULFONATES IMPORT ATP-BINDING PROTEIN SSUB 2"/>
    <property type="match status" value="1"/>
</dbReference>
<comment type="similarity">
    <text evidence="1">Belongs to the ABC transporter superfamily.</text>
</comment>
<dbReference type="InterPro" id="IPR027417">
    <property type="entry name" value="P-loop_NTPase"/>
</dbReference>
<organism evidence="6 7">
    <name type="scientific">Antarctobacter heliothermus</name>
    <dbReference type="NCBI Taxonomy" id="74033"/>
    <lineage>
        <taxon>Bacteria</taxon>
        <taxon>Pseudomonadati</taxon>
        <taxon>Pseudomonadota</taxon>
        <taxon>Alphaproteobacteria</taxon>
        <taxon>Rhodobacterales</taxon>
        <taxon>Roseobacteraceae</taxon>
        <taxon>Antarctobacter</taxon>
    </lineage>
</organism>
<keyword evidence="2" id="KW-0813">Transport</keyword>
<dbReference type="InterPro" id="IPR003593">
    <property type="entry name" value="AAA+_ATPase"/>
</dbReference>
<evidence type="ECO:0000256" key="3">
    <source>
        <dbReference type="ARBA" id="ARBA00022741"/>
    </source>
</evidence>
<dbReference type="OrthoDB" id="9802264at2"/>
<dbReference type="InterPro" id="IPR003439">
    <property type="entry name" value="ABC_transporter-like_ATP-bd"/>
</dbReference>
<dbReference type="AlphaFoldDB" id="A0A222DZW6"/>
<dbReference type="SMART" id="SM00382">
    <property type="entry name" value="AAA"/>
    <property type="match status" value="1"/>
</dbReference>
<evidence type="ECO:0000256" key="4">
    <source>
        <dbReference type="ARBA" id="ARBA00022840"/>
    </source>
</evidence>
<sequence length="221" mass="23689">MAGPATLGTPHPAVENRVIRADITSKYFGDQQVLGPVRFDIRPGETVALLGPSGIGKSTILRIMVGIDTRFEGTVTRPDNMAIVFQEPTLLPWRSALDNLLIARPTLGANAARAALARVGLSGRDDAFPGQLSLGQQRRLSLARAFAGSPEFLVMDEPFVSLDPEMAEQMLTLTEALIIEAKPATLFVTHARAEADRLADRTLVLSGKPATLQEEGAEHGV</sequence>
<evidence type="ECO:0000259" key="5">
    <source>
        <dbReference type="PROSITE" id="PS50893"/>
    </source>
</evidence>
<dbReference type="EMBL" id="CP022540">
    <property type="protein sequence ID" value="ASP19470.1"/>
    <property type="molecule type" value="Genomic_DNA"/>
</dbReference>
<dbReference type="InterPro" id="IPR050166">
    <property type="entry name" value="ABC_transporter_ATP-bind"/>
</dbReference>
<evidence type="ECO:0000313" key="7">
    <source>
        <dbReference type="Proteomes" id="UP000203589"/>
    </source>
</evidence>
<dbReference type="GO" id="GO:0016887">
    <property type="term" value="F:ATP hydrolysis activity"/>
    <property type="evidence" value="ECO:0007669"/>
    <property type="project" value="InterPro"/>
</dbReference>
<feature type="domain" description="ABC transporter" evidence="5">
    <location>
        <begin position="19"/>
        <end position="221"/>
    </location>
</feature>
<protein>
    <submittedName>
        <fullName evidence="6">Amino acid ABC transporter ATP-binding protein</fullName>
    </submittedName>
</protein>
<gene>
    <name evidence="6" type="ORF">ANTHELSMS3_00752</name>
</gene>
<dbReference type="InterPro" id="IPR017871">
    <property type="entry name" value="ABC_transporter-like_CS"/>
</dbReference>
<dbReference type="Pfam" id="PF00005">
    <property type="entry name" value="ABC_tran"/>
    <property type="match status" value="1"/>
</dbReference>
<dbReference type="GO" id="GO:0005524">
    <property type="term" value="F:ATP binding"/>
    <property type="evidence" value="ECO:0007669"/>
    <property type="project" value="UniProtKB-KW"/>
</dbReference>
<dbReference type="KEGG" id="aht:ANTHELSMS3_00752"/>
<accession>A0A222DZW6</accession>
<dbReference type="PROSITE" id="PS00211">
    <property type="entry name" value="ABC_TRANSPORTER_1"/>
    <property type="match status" value="1"/>
</dbReference>
<evidence type="ECO:0000256" key="1">
    <source>
        <dbReference type="ARBA" id="ARBA00005417"/>
    </source>
</evidence>
<keyword evidence="7" id="KW-1185">Reference proteome</keyword>
<reference evidence="6 7" key="1">
    <citation type="submission" date="2017-07" db="EMBL/GenBank/DDBJ databases">
        <title>Genome Sequence of Antarctobacter heliothermus Strain SMS3 Isolated from a culture of the Diatom Skeletonema marinoi.</title>
        <authorList>
            <person name="Topel M."/>
            <person name="Pinder M.I.M."/>
            <person name="Johansson O.N."/>
            <person name="Kourtchenko O."/>
            <person name="Godhe A."/>
            <person name="Clarke A.K."/>
        </authorList>
    </citation>
    <scope>NUCLEOTIDE SEQUENCE [LARGE SCALE GENOMIC DNA]</scope>
    <source>
        <strain evidence="6 7">SMS3</strain>
    </source>
</reference>
<dbReference type="Proteomes" id="UP000203589">
    <property type="component" value="Chromosome"/>
</dbReference>
<dbReference type="PANTHER" id="PTHR42788">
    <property type="entry name" value="TAURINE IMPORT ATP-BINDING PROTEIN-RELATED"/>
    <property type="match status" value="1"/>
</dbReference>
<proteinExistence type="inferred from homology"/>
<evidence type="ECO:0000256" key="2">
    <source>
        <dbReference type="ARBA" id="ARBA00022448"/>
    </source>
</evidence>
<dbReference type="PROSITE" id="PS50893">
    <property type="entry name" value="ABC_TRANSPORTER_2"/>
    <property type="match status" value="1"/>
</dbReference>
<dbReference type="Gene3D" id="3.40.50.300">
    <property type="entry name" value="P-loop containing nucleotide triphosphate hydrolases"/>
    <property type="match status" value="1"/>
</dbReference>
<name>A0A222DZW6_9RHOB</name>
<dbReference type="SUPFAM" id="SSF52540">
    <property type="entry name" value="P-loop containing nucleoside triphosphate hydrolases"/>
    <property type="match status" value="1"/>
</dbReference>
<keyword evidence="4 6" id="KW-0067">ATP-binding</keyword>
<evidence type="ECO:0000313" key="6">
    <source>
        <dbReference type="EMBL" id="ASP19470.1"/>
    </source>
</evidence>
<keyword evidence="3" id="KW-0547">Nucleotide-binding</keyword>